<keyword evidence="8" id="KW-0547">Nucleotide-binding</keyword>
<feature type="domain" description="HAMP" evidence="16">
    <location>
        <begin position="190"/>
        <end position="242"/>
    </location>
</feature>
<dbReference type="PANTHER" id="PTHR45528:SF9">
    <property type="entry name" value="SENSOR HISTIDINE KINASE YBDK"/>
    <property type="match status" value="1"/>
</dbReference>
<keyword evidence="13 14" id="KW-0472">Membrane</keyword>
<accession>A0A838CT81</accession>
<dbReference type="EC" id="2.7.13.3" evidence="3"/>
<dbReference type="SMART" id="SM00304">
    <property type="entry name" value="HAMP"/>
    <property type="match status" value="1"/>
</dbReference>
<dbReference type="CDD" id="cd06225">
    <property type="entry name" value="HAMP"/>
    <property type="match status" value="1"/>
</dbReference>
<organism evidence="17 18">
    <name type="scientific">Halobacillus locisalis</name>
    <dbReference type="NCBI Taxonomy" id="220753"/>
    <lineage>
        <taxon>Bacteria</taxon>
        <taxon>Bacillati</taxon>
        <taxon>Bacillota</taxon>
        <taxon>Bacilli</taxon>
        <taxon>Bacillales</taxon>
        <taxon>Bacillaceae</taxon>
        <taxon>Halobacillus</taxon>
    </lineage>
</organism>
<dbReference type="InterPro" id="IPR036097">
    <property type="entry name" value="HisK_dim/P_sf"/>
</dbReference>
<dbReference type="PROSITE" id="PS50109">
    <property type="entry name" value="HIS_KIN"/>
    <property type="match status" value="1"/>
</dbReference>
<dbReference type="Gene3D" id="3.30.565.10">
    <property type="entry name" value="Histidine kinase-like ATPase, C-terminal domain"/>
    <property type="match status" value="1"/>
</dbReference>
<keyword evidence="10" id="KW-0067">ATP-binding</keyword>
<evidence type="ECO:0000313" key="17">
    <source>
        <dbReference type="EMBL" id="MBA2175210.1"/>
    </source>
</evidence>
<evidence type="ECO:0000256" key="4">
    <source>
        <dbReference type="ARBA" id="ARBA00022475"/>
    </source>
</evidence>
<evidence type="ECO:0000256" key="11">
    <source>
        <dbReference type="ARBA" id="ARBA00022989"/>
    </source>
</evidence>
<dbReference type="GO" id="GO:0005524">
    <property type="term" value="F:ATP binding"/>
    <property type="evidence" value="ECO:0007669"/>
    <property type="project" value="UniProtKB-KW"/>
</dbReference>
<feature type="transmembrane region" description="Helical" evidence="14">
    <location>
        <begin position="168"/>
        <end position="189"/>
    </location>
</feature>
<evidence type="ECO:0000259" key="15">
    <source>
        <dbReference type="PROSITE" id="PS50109"/>
    </source>
</evidence>
<gene>
    <name evidence="17" type="ORF">H0266_09920</name>
</gene>
<dbReference type="AlphaFoldDB" id="A0A838CT81"/>
<sequence>MKVKWRSSLQAKYLVLIIVALFVFPFTIPVISGLVYVPAVMIEQPDDPYGNHESFEEHWHEQADGLSMETDRGVIDELEKLHEDMPEAGLFWVGENGGVKGRWNVLTDIPEQWSQSFTVQFMKEHYDSNPFTVVASVGEEGARGWIVAQIDREHLGPPITKLSRSYDFVIIIVIGVLVIGFGVLSWLFFKKVHGRLKQLKVAMDQRGDAGLPSPVERTSNDEIGELEVSFNQMVKELVESRKREQQEEAIRREWMASLSHDLRTPLTTIRASLAEVTDEVSSRKGQQAIQSMNDKIDSLSYLIDNLLSLSLLTSQKYPYHEQDVDMNRFVRQVSAHWYATFEQTEIEVDIDIGSTPVQWQVDPKWMERIMDNLFQNVWRHAAIGKYVGVSVQPSMLKIADRGKGMAHTSNAEGAGVGLSIVDIMIREMGMEWEMDSSGDGTEVIIHYNKEPNRQERLA</sequence>
<dbReference type="InterPro" id="IPR005467">
    <property type="entry name" value="His_kinase_dom"/>
</dbReference>
<dbReference type="Pfam" id="PF00672">
    <property type="entry name" value="HAMP"/>
    <property type="match status" value="1"/>
</dbReference>
<keyword evidence="12" id="KW-0902">Two-component regulatory system</keyword>
<evidence type="ECO:0000256" key="9">
    <source>
        <dbReference type="ARBA" id="ARBA00022777"/>
    </source>
</evidence>
<evidence type="ECO:0000256" key="5">
    <source>
        <dbReference type="ARBA" id="ARBA00022553"/>
    </source>
</evidence>
<dbReference type="SUPFAM" id="SSF158472">
    <property type="entry name" value="HAMP domain-like"/>
    <property type="match status" value="1"/>
</dbReference>
<dbReference type="PROSITE" id="PS50885">
    <property type="entry name" value="HAMP"/>
    <property type="match status" value="1"/>
</dbReference>
<keyword evidence="6" id="KW-0808">Transferase</keyword>
<evidence type="ECO:0000256" key="6">
    <source>
        <dbReference type="ARBA" id="ARBA00022679"/>
    </source>
</evidence>
<dbReference type="SMART" id="SM00387">
    <property type="entry name" value="HATPase_c"/>
    <property type="match status" value="1"/>
</dbReference>
<keyword evidence="5" id="KW-0597">Phosphoprotein</keyword>
<keyword evidence="9 17" id="KW-0418">Kinase</keyword>
<name>A0A838CT81_9BACI</name>
<dbReference type="InterPro" id="IPR003660">
    <property type="entry name" value="HAMP_dom"/>
</dbReference>
<dbReference type="CDD" id="cd00082">
    <property type="entry name" value="HisKA"/>
    <property type="match status" value="1"/>
</dbReference>
<evidence type="ECO:0000313" key="18">
    <source>
        <dbReference type="Proteomes" id="UP000571017"/>
    </source>
</evidence>
<evidence type="ECO:0000256" key="12">
    <source>
        <dbReference type="ARBA" id="ARBA00023012"/>
    </source>
</evidence>
<dbReference type="Gene3D" id="6.10.340.10">
    <property type="match status" value="1"/>
</dbReference>
<dbReference type="GO" id="GO:0005886">
    <property type="term" value="C:plasma membrane"/>
    <property type="evidence" value="ECO:0007669"/>
    <property type="project" value="UniProtKB-SubCell"/>
</dbReference>
<evidence type="ECO:0000256" key="10">
    <source>
        <dbReference type="ARBA" id="ARBA00022840"/>
    </source>
</evidence>
<evidence type="ECO:0000256" key="2">
    <source>
        <dbReference type="ARBA" id="ARBA00004651"/>
    </source>
</evidence>
<dbReference type="Proteomes" id="UP000571017">
    <property type="component" value="Unassembled WGS sequence"/>
</dbReference>
<evidence type="ECO:0000256" key="3">
    <source>
        <dbReference type="ARBA" id="ARBA00012438"/>
    </source>
</evidence>
<comment type="caution">
    <text evidence="17">The sequence shown here is derived from an EMBL/GenBank/DDBJ whole genome shotgun (WGS) entry which is preliminary data.</text>
</comment>
<dbReference type="InterPro" id="IPR003594">
    <property type="entry name" value="HATPase_dom"/>
</dbReference>
<dbReference type="InterPro" id="IPR036890">
    <property type="entry name" value="HATPase_C_sf"/>
</dbReference>
<comment type="catalytic activity">
    <reaction evidence="1">
        <text>ATP + protein L-histidine = ADP + protein N-phospho-L-histidine.</text>
        <dbReference type="EC" id="2.7.13.3"/>
    </reaction>
</comment>
<keyword evidence="4" id="KW-1003">Cell membrane</keyword>
<evidence type="ECO:0000256" key="7">
    <source>
        <dbReference type="ARBA" id="ARBA00022692"/>
    </source>
</evidence>
<dbReference type="SUPFAM" id="SSF55874">
    <property type="entry name" value="ATPase domain of HSP90 chaperone/DNA topoisomerase II/histidine kinase"/>
    <property type="match status" value="1"/>
</dbReference>
<protein>
    <recommendedName>
        <fullName evidence="3">histidine kinase</fullName>
        <ecNumber evidence="3">2.7.13.3</ecNumber>
    </recommendedName>
</protein>
<dbReference type="Pfam" id="PF00512">
    <property type="entry name" value="HisKA"/>
    <property type="match status" value="1"/>
</dbReference>
<dbReference type="Gene3D" id="1.10.287.130">
    <property type="match status" value="1"/>
</dbReference>
<evidence type="ECO:0000256" key="13">
    <source>
        <dbReference type="ARBA" id="ARBA00023136"/>
    </source>
</evidence>
<keyword evidence="18" id="KW-1185">Reference proteome</keyword>
<evidence type="ECO:0000256" key="1">
    <source>
        <dbReference type="ARBA" id="ARBA00000085"/>
    </source>
</evidence>
<dbReference type="PANTHER" id="PTHR45528">
    <property type="entry name" value="SENSOR HISTIDINE KINASE CPXA"/>
    <property type="match status" value="1"/>
</dbReference>
<evidence type="ECO:0000256" key="8">
    <source>
        <dbReference type="ARBA" id="ARBA00022741"/>
    </source>
</evidence>
<dbReference type="SMART" id="SM00388">
    <property type="entry name" value="HisKA"/>
    <property type="match status" value="1"/>
</dbReference>
<feature type="domain" description="Histidine kinase" evidence="15">
    <location>
        <begin position="257"/>
        <end position="451"/>
    </location>
</feature>
<dbReference type="InterPro" id="IPR050398">
    <property type="entry name" value="HssS/ArlS-like"/>
</dbReference>
<keyword evidence="11 14" id="KW-1133">Transmembrane helix</keyword>
<feature type="transmembrane region" description="Helical" evidence="14">
    <location>
        <begin position="12"/>
        <end position="37"/>
    </location>
</feature>
<proteinExistence type="predicted"/>
<keyword evidence="7 14" id="KW-0812">Transmembrane</keyword>
<dbReference type="RefSeq" id="WP_181472240.1">
    <property type="nucleotide sequence ID" value="NZ_JACEFG010000002.1"/>
</dbReference>
<evidence type="ECO:0000256" key="14">
    <source>
        <dbReference type="SAM" id="Phobius"/>
    </source>
</evidence>
<comment type="subcellular location">
    <subcellularLocation>
        <location evidence="2">Cell membrane</location>
        <topology evidence="2">Multi-pass membrane protein</topology>
    </subcellularLocation>
</comment>
<evidence type="ECO:0000259" key="16">
    <source>
        <dbReference type="PROSITE" id="PS50885"/>
    </source>
</evidence>
<dbReference type="InterPro" id="IPR003661">
    <property type="entry name" value="HisK_dim/P_dom"/>
</dbReference>
<dbReference type="EMBL" id="JACEFG010000002">
    <property type="protein sequence ID" value="MBA2175210.1"/>
    <property type="molecule type" value="Genomic_DNA"/>
</dbReference>
<dbReference type="GO" id="GO:0000155">
    <property type="term" value="F:phosphorelay sensor kinase activity"/>
    <property type="evidence" value="ECO:0007669"/>
    <property type="project" value="InterPro"/>
</dbReference>
<reference evidence="17 18" key="1">
    <citation type="journal article" date="2004" name="Extremophiles">
        <title>Halobacillus locisalis sp. nov., a halophilic bacterium isolated from a marine solar saltern of the Yellow Sea in Korea.</title>
        <authorList>
            <person name="Yoon J.H."/>
            <person name="Kang K.H."/>
            <person name="Oh T.K."/>
            <person name="Park Y.H."/>
        </authorList>
    </citation>
    <scope>NUCLEOTIDE SEQUENCE [LARGE SCALE GENOMIC DNA]</scope>
    <source>
        <strain evidence="17 18">KCTC 3788</strain>
    </source>
</reference>
<dbReference type="Pfam" id="PF02518">
    <property type="entry name" value="HATPase_c"/>
    <property type="match status" value="1"/>
</dbReference>
<dbReference type="SUPFAM" id="SSF47384">
    <property type="entry name" value="Homodimeric domain of signal transducing histidine kinase"/>
    <property type="match status" value="1"/>
</dbReference>